<accession>A0A9D3UXY2</accession>
<dbReference type="AlphaFoldDB" id="A0A9D3UXY2"/>
<protein>
    <submittedName>
        <fullName evidence="1">Uncharacterized protein</fullName>
    </submittedName>
</protein>
<dbReference type="OrthoDB" id="959451at2759"/>
<name>A0A9D3UXY2_9ROSI</name>
<gene>
    <name evidence="1" type="ORF">J1N35_029453</name>
</gene>
<keyword evidence="2" id="KW-1185">Reference proteome</keyword>
<reference evidence="1 2" key="1">
    <citation type="journal article" date="2021" name="Plant Biotechnol. J.">
        <title>Multi-omics assisted identification of the key and species-specific regulatory components of drought-tolerant mechanisms in Gossypium stocksii.</title>
        <authorList>
            <person name="Yu D."/>
            <person name="Ke L."/>
            <person name="Zhang D."/>
            <person name="Wu Y."/>
            <person name="Sun Y."/>
            <person name="Mei J."/>
            <person name="Sun J."/>
            <person name="Sun Y."/>
        </authorList>
    </citation>
    <scope>NUCLEOTIDE SEQUENCE [LARGE SCALE GENOMIC DNA]</scope>
    <source>
        <strain evidence="2">cv. E1</strain>
        <tissue evidence="1">Leaf</tissue>
    </source>
</reference>
<evidence type="ECO:0000313" key="2">
    <source>
        <dbReference type="Proteomes" id="UP000828251"/>
    </source>
</evidence>
<sequence>MNLKKKKTRTLPANYVNGAFVYKVGDCCNWIVFWTPDNKVSTKLFKDDAIPWPQVANNLLADHSEDNGFRLTAMA</sequence>
<feature type="non-terminal residue" evidence="1">
    <location>
        <position position="75"/>
    </location>
</feature>
<dbReference type="EMBL" id="JAIQCV010000009">
    <property type="protein sequence ID" value="KAH1064466.1"/>
    <property type="molecule type" value="Genomic_DNA"/>
</dbReference>
<comment type="caution">
    <text evidence="1">The sequence shown here is derived from an EMBL/GenBank/DDBJ whole genome shotgun (WGS) entry which is preliminary data.</text>
</comment>
<dbReference type="Proteomes" id="UP000828251">
    <property type="component" value="Unassembled WGS sequence"/>
</dbReference>
<organism evidence="1 2">
    <name type="scientific">Gossypium stocksii</name>
    <dbReference type="NCBI Taxonomy" id="47602"/>
    <lineage>
        <taxon>Eukaryota</taxon>
        <taxon>Viridiplantae</taxon>
        <taxon>Streptophyta</taxon>
        <taxon>Embryophyta</taxon>
        <taxon>Tracheophyta</taxon>
        <taxon>Spermatophyta</taxon>
        <taxon>Magnoliopsida</taxon>
        <taxon>eudicotyledons</taxon>
        <taxon>Gunneridae</taxon>
        <taxon>Pentapetalae</taxon>
        <taxon>rosids</taxon>
        <taxon>malvids</taxon>
        <taxon>Malvales</taxon>
        <taxon>Malvaceae</taxon>
        <taxon>Malvoideae</taxon>
        <taxon>Gossypium</taxon>
    </lineage>
</organism>
<evidence type="ECO:0000313" key="1">
    <source>
        <dbReference type="EMBL" id="KAH1064466.1"/>
    </source>
</evidence>
<proteinExistence type="predicted"/>